<dbReference type="Proteomes" id="UP001218218">
    <property type="component" value="Unassembled WGS sequence"/>
</dbReference>
<name>A0AAD7AGY0_9AGAR</name>
<feature type="region of interest" description="Disordered" evidence="1">
    <location>
        <begin position="13"/>
        <end position="36"/>
    </location>
</feature>
<dbReference type="AlphaFoldDB" id="A0AAD7AGY0"/>
<evidence type="ECO:0000256" key="1">
    <source>
        <dbReference type="SAM" id="MobiDB-lite"/>
    </source>
</evidence>
<dbReference type="EMBL" id="JARIHO010000007">
    <property type="protein sequence ID" value="KAJ7358412.1"/>
    <property type="molecule type" value="Genomic_DNA"/>
</dbReference>
<protein>
    <submittedName>
        <fullName evidence="2">Uncharacterized protein</fullName>
    </submittedName>
</protein>
<proteinExistence type="predicted"/>
<accession>A0AAD7AGY0</accession>
<keyword evidence="3" id="KW-1185">Reference proteome</keyword>
<reference evidence="2" key="1">
    <citation type="submission" date="2023-03" db="EMBL/GenBank/DDBJ databases">
        <title>Massive genome expansion in bonnet fungi (Mycena s.s.) driven by repeated elements and novel gene families across ecological guilds.</title>
        <authorList>
            <consortium name="Lawrence Berkeley National Laboratory"/>
            <person name="Harder C.B."/>
            <person name="Miyauchi S."/>
            <person name="Viragh M."/>
            <person name="Kuo A."/>
            <person name="Thoen E."/>
            <person name="Andreopoulos B."/>
            <person name="Lu D."/>
            <person name="Skrede I."/>
            <person name="Drula E."/>
            <person name="Henrissat B."/>
            <person name="Morin E."/>
            <person name="Kohler A."/>
            <person name="Barry K."/>
            <person name="LaButti K."/>
            <person name="Morin E."/>
            <person name="Salamov A."/>
            <person name="Lipzen A."/>
            <person name="Mereny Z."/>
            <person name="Hegedus B."/>
            <person name="Baldrian P."/>
            <person name="Stursova M."/>
            <person name="Weitz H."/>
            <person name="Taylor A."/>
            <person name="Grigoriev I.V."/>
            <person name="Nagy L.G."/>
            <person name="Martin F."/>
            <person name="Kauserud H."/>
        </authorList>
    </citation>
    <scope>NUCLEOTIDE SEQUENCE</scope>
    <source>
        <strain evidence="2">CBHHK002</strain>
    </source>
</reference>
<gene>
    <name evidence="2" type="ORF">DFH08DRAFT_1043444</name>
</gene>
<evidence type="ECO:0000313" key="3">
    <source>
        <dbReference type="Proteomes" id="UP001218218"/>
    </source>
</evidence>
<comment type="caution">
    <text evidence="2">The sequence shown here is derived from an EMBL/GenBank/DDBJ whole genome shotgun (WGS) entry which is preliminary data.</text>
</comment>
<sequence>MVMRNDIVAADTPASTVEVSQPRRGAPTRSCTEQDDSAARRLQQVHRTHVDCRQACRRLHLFVILIAERCYSGGEREAAPAKSAADAEQQGAVVRPCLITDVAPAPTRTMSPLGMVPTRSNHDGAMMSPSIVATVTPLVAMPESATSALAAVPAAYAVRVALAVPVDTESDWFEFGLAKHASGLGASRVGGRRRWIL</sequence>
<evidence type="ECO:0000313" key="2">
    <source>
        <dbReference type="EMBL" id="KAJ7358412.1"/>
    </source>
</evidence>
<organism evidence="2 3">
    <name type="scientific">Mycena albidolilacea</name>
    <dbReference type="NCBI Taxonomy" id="1033008"/>
    <lineage>
        <taxon>Eukaryota</taxon>
        <taxon>Fungi</taxon>
        <taxon>Dikarya</taxon>
        <taxon>Basidiomycota</taxon>
        <taxon>Agaricomycotina</taxon>
        <taxon>Agaricomycetes</taxon>
        <taxon>Agaricomycetidae</taxon>
        <taxon>Agaricales</taxon>
        <taxon>Marasmiineae</taxon>
        <taxon>Mycenaceae</taxon>
        <taxon>Mycena</taxon>
    </lineage>
</organism>